<dbReference type="Proteomes" id="UP000190328">
    <property type="component" value="Unassembled WGS sequence"/>
</dbReference>
<dbReference type="InterPro" id="IPR003789">
    <property type="entry name" value="Asn/Gln_tRNA_amidoTrase-B-like"/>
</dbReference>
<protein>
    <recommendedName>
        <fullName evidence="3">GatB/YqeY domain-containing protein</fullName>
    </recommendedName>
</protein>
<dbReference type="STRING" id="263852.SAMN02745116_00504"/>
<dbReference type="GO" id="GO:0016884">
    <property type="term" value="F:carbon-nitrogen ligase activity, with glutamine as amido-N-donor"/>
    <property type="evidence" value="ECO:0007669"/>
    <property type="project" value="InterPro"/>
</dbReference>
<dbReference type="OrthoDB" id="9794041at2"/>
<gene>
    <name evidence="1" type="ORF">SAMN02745116_00504</name>
</gene>
<dbReference type="Gene3D" id="1.10.1510.10">
    <property type="entry name" value="Uncharacterised protein YqeY/AIM41 PF09424, N-terminal domain"/>
    <property type="match status" value="1"/>
</dbReference>
<sequence>MTVKEKLTEDMKLAMKAKEKERLQVIRMLRAAFQNEEIKLGHELNDEEELTILSREMKQRRDSLEEFTKANREDLIEKVTVEIAVVEEYLPKQLSDEEVANIVDEAIQQTGATSKADFGKVMALVMPKVKGVADGGKVNMLVKEKLS</sequence>
<evidence type="ECO:0000313" key="1">
    <source>
        <dbReference type="EMBL" id="SJZ48874.1"/>
    </source>
</evidence>
<name>A0A1T4L2D2_9ENTE</name>
<dbReference type="AlphaFoldDB" id="A0A1T4L2D2"/>
<dbReference type="PANTHER" id="PTHR28055:SF1">
    <property type="entry name" value="ALTERED INHERITANCE OF MITOCHONDRIA PROTEIN 41, MITOCHONDRIAL"/>
    <property type="match status" value="1"/>
</dbReference>
<dbReference type="InterPro" id="IPR042184">
    <property type="entry name" value="YqeY/Aim41_N"/>
</dbReference>
<dbReference type="SUPFAM" id="SSF89095">
    <property type="entry name" value="GatB/YqeY motif"/>
    <property type="match status" value="1"/>
</dbReference>
<dbReference type="PANTHER" id="PTHR28055">
    <property type="entry name" value="ALTERED INHERITANCE OF MITOCHONDRIA PROTEIN 41, MITOCHONDRIAL"/>
    <property type="match status" value="1"/>
</dbReference>
<dbReference type="RefSeq" id="WP_078806467.1">
    <property type="nucleotide sequence ID" value="NZ_FUXI01000004.1"/>
</dbReference>
<organism evidence="1 2">
    <name type="scientific">Pilibacter termitis</name>
    <dbReference type="NCBI Taxonomy" id="263852"/>
    <lineage>
        <taxon>Bacteria</taxon>
        <taxon>Bacillati</taxon>
        <taxon>Bacillota</taxon>
        <taxon>Bacilli</taxon>
        <taxon>Lactobacillales</taxon>
        <taxon>Enterococcaceae</taxon>
        <taxon>Pilibacter</taxon>
    </lineage>
</organism>
<dbReference type="EMBL" id="FUXI01000004">
    <property type="protein sequence ID" value="SJZ48874.1"/>
    <property type="molecule type" value="Genomic_DNA"/>
</dbReference>
<evidence type="ECO:0000313" key="2">
    <source>
        <dbReference type="Proteomes" id="UP000190328"/>
    </source>
</evidence>
<dbReference type="Pfam" id="PF09424">
    <property type="entry name" value="YqeY"/>
    <property type="match status" value="1"/>
</dbReference>
<dbReference type="InterPro" id="IPR019004">
    <property type="entry name" value="YqeY/Aim41"/>
</dbReference>
<keyword evidence="2" id="KW-1185">Reference proteome</keyword>
<reference evidence="1 2" key="1">
    <citation type="submission" date="2017-02" db="EMBL/GenBank/DDBJ databases">
        <authorList>
            <person name="Peterson S.W."/>
        </authorList>
    </citation>
    <scope>NUCLEOTIDE SEQUENCE [LARGE SCALE GENOMIC DNA]</scope>
    <source>
        <strain evidence="1 2">ATCC BAA-1030</strain>
    </source>
</reference>
<dbReference type="InterPro" id="IPR023168">
    <property type="entry name" value="GatB_Yqey_C_2"/>
</dbReference>
<dbReference type="Gene3D" id="1.10.10.410">
    <property type="match status" value="1"/>
</dbReference>
<evidence type="ECO:0008006" key="3">
    <source>
        <dbReference type="Google" id="ProtNLM"/>
    </source>
</evidence>
<accession>A0A1T4L2D2</accession>
<proteinExistence type="predicted"/>